<protein>
    <submittedName>
        <fullName evidence="1">Uncharacterized protein</fullName>
    </submittedName>
</protein>
<gene>
    <name evidence="1" type="ORF">FC093_22380</name>
</gene>
<evidence type="ECO:0000313" key="1">
    <source>
        <dbReference type="EMBL" id="TKK64550.1"/>
    </source>
</evidence>
<comment type="caution">
    <text evidence="1">The sequence shown here is derived from an EMBL/GenBank/DDBJ whole genome shotgun (WGS) entry which is preliminary data.</text>
</comment>
<keyword evidence="2" id="KW-1185">Reference proteome</keyword>
<proteinExistence type="predicted"/>
<evidence type="ECO:0000313" key="2">
    <source>
        <dbReference type="Proteomes" id="UP000305848"/>
    </source>
</evidence>
<reference evidence="1 2" key="1">
    <citation type="submission" date="2019-05" db="EMBL/GenBank/DDBJ databases">
        <title>Panacibacter sp. strain 17mud1-8 Genome sequencing and assembly.</title>
        <authorList>
            <person name="Chhetri G."/>
        </authorList>
    </citation>
    <scope>NUCLEOTIDE SEQUENCE [LARGE SCALE GENOMIC DNA]</scope>
    <source>
        <strain evidence="1 2">17mud1-8</strain>
    </source>
</reference>
<dbReference type="Proteomes" id="UP000305848">
    <property type="component" value="Unassembled WGS sequence"/>
</dbReference>
<organism evidence="1 2">
    <name type="scientific">Ilyomonas limi</name>
    <dbReference type="NCBI Taxonomy" id="2575867"/>
    <lineage>
        <taxon>Bacteria</taxon>
        <taxon>Pseudomonadati</taxon>
        <taxon>Bacteroidota</taxon>
        <taxon>Chitinophagia</taxon>
        <taxon>Chitinophagales</taxon>
        <taxon>Chitinophagaceae</taxon>
        <taxon>Ilyomonas</taxon>
    </lineage>
</organism>
<accession>A0A4U3KQM5</accession>
<dbReference type="OrthoDB" id="676776at2"/>
<name>A0A4U3KQM5_9BACT</name>
<sequence>MKNTTDFNIDEETISKLGLRLSNKHINAQIAPNARVFEYPGLDNVFVMESDLYGNTMPEGSCFLAFYGSHGLIGKHLHLETLKHASINDIKAIAESHSEG</sequence>
<dbReference type="EMBL" id="SZQL01000032">
    <property type="protein sequence ID" value="TKK64550.1"/>
    <property type="molecule type" value="Genomic_DNA"/>
</dbReference>
<dbReference type="RefSeq" id="WP_137264052.1">
    <property type="nucleotide sequence ID" value="NZ_SZQL01000032.1"/>
</dbReference>
<dbReference type="AlphaFoldDB" id="A0A4U3KQM5"/>